<evidence type="ECO:0000313" key="2">
    <source>
        <dbReference type="Proteomes" id="UP000054564"/>
    </source>
</evidence>
<protein>
    <submittedName>
        <fullName evidence="1">Uncharacterized protein</fullName>
    </submittedName>
</protein>
<gene>
    <name evidence="1" type="ORF">PSTG_09474</name>
</gene>
<name>A0A0L0VD46_9BASI</name>
<comment type="caution">
    <text evidence="1">The sequence shown here is derived from an EMBL/GenBank/DDBJ whole genome shotgun (WGS) entry which is preliminary data.</text>
</comment>
<organism evidence="1 2">
    <name type="scientific">Puccinia striiformis f. sp. tritici PST-78</name>
    <dbReference type="NCBI Taxonomy" id="1165861"/>
    <lineage>
        <taxon>Eukaryota</taxon>
        <taxon>Fungi</taxon>
        <taxon>Dikarya</taxon>
        <taxon>Basidiomycota</taxon>
        <taxon>Pucciniomycotina</taxon>
        <taxon>Pucciniomycetes</taxon>
        <taxon>Pucciniales</taxon>
        <taxon>Pucciniaceae</taxon>
        <taxon>Puccinia</taxon>
    </lineage>
</organism>
<reference evidence="2" key="1">
    <citation type="submission" date="2014-03" db="EMBL/GenBank/DDBJ databases">
        <title>The Genome Sequence of Puccinia striiformis f. sp. tritici PST-78.</title>
        <authorList>
            <consortium name="The Broad Institute Genome Sequencing Platform"/>
            <person name="Cuomo C."/>
            <person name="Hulbert S."/>
            <person name="Chen X."/>
            <person name="Walker B."/>
            <person name="Young S.K."/>
            <person name="Zeng Q."/>
            <person name="Gargeya S."/>
            <person name="Fitzgerald M."/>
            <person name="Haas B."/>
            <person name="Abouelleil A."/>
            <person name="Alvarado L."/>
            <person name="Arachchi H.M."/>
            <person name="Berlin A.M."/>
            <person name="Chapman S.B."/>
            <person name="Goldberg J."/>
            <person name="Griggs A."/>
            <person name="Gujja S."/>
            <person name="Hansen M."/>
            <person name="Howarth C."/>
            <person name="Imamovic A."/>
            <person name="Larimer J."/>
            <person name="McCowan C."/>
            <person name="Montmayeur A."/>
            <person name="Murphy C."/>
            <person name="Neiman D."/>
            <person name="Pearson M."/>
            <person name="Priest M."/>
            <person name="Roberts A."/>
            <person name="Saif S."/>
            <person name="Shea T."/>
            <person name="Sisk P."/>
            <person name="Sykes S."/>
            <person name="Wortman J."/>
            <person name="Nusbaum C."/>
            <person name="Birren B."/>
        </authorList>
    </citation>
    <scope>NUCLEOTIDE SEQUENCE [LARGE SCALE GENOMIC DNA]</scope>
    <source>
        <strain evidence="2">race PST-78</strain>
    </source>
</reference>
<accession>A0A0L0VD46</accession>
<sequence length="431" mass="47835">MSCAHDSSSPDPKLMYRDVISRYENNSCDFGAFVTASTRVSIILSASNICDSGTTSYFTDDTIAAIGARENLSSTSSPGHRVVSSAFDACPIDSATTVDPQILTEARAPSSTVKSKPFAPGFLLPKPSMTRRKNKSDSVHDVACSPGNDSIVSTEDTSFSECKPSLNESTNKCIVHSAENSSFEQSENESPFEVADPVKVLNEIYSKAKPDPVPESCKTRKRFIHLPVPTSCYLGDAIRSAMTEYPLSQRTDVDELKELLCFTSYVIVTDPSYDRHASVKIFTDLSRAIDSLIDKSKIFRYLHSHNENLNNIVQTLLKQYSTIIVQIDNNYTNLHKDPPHKIYASRLIPRHVNRHLQILTTFADTERSYRATNHTVYDSQQLLITGMANSRYNINGFALRMTAPNIVETDSHISVLCDLSHISEIDLDANN</sequence>
<dbReference type="EMBL" id="AJIL01000071">
    <property type="protein sequence ID" value="KNE97213.1"/>
    <property type="molecule type" value="Genomic_DNA"/>
</dbReference>
<evidence type="ECO:0000313" key="1">
    <source>
        <dbReference type="EMBL" id="KNE97213.1"/>
    </source>
</evidence>
<dbReference type="Proteomes" id="UP000054564">
    <property type="component" value="Unassembled WGS sequence"/>
</dbReference>
<keyword evidence="2" id="KW-1185">Reference proteome</keyword>
<proteinExistence type="predicted"/>
<dbReference type="AlphaFoldDB" id="A0A0L0VD46"/>